<dbReference type="InterPro" id="IPR046977">
    <property type="entry name" value="RsmC/RlmG"/>
</dbReference>
<evidence type="ECO:0000313" key="9">
    <source>
        <dbReference type="EMBL" id="PRD12377.1"/>
    </source>
</evidence>
<comment type="subcellular location">
    <subcellularLocation>
        <location evidence="6">Cytoplasm</location>
    </subcellularLocation>
</comment>
<feature type="domain" description="Methyltransferase small N-terminal" evidence="8">
    <location>
        <begin position="8"/>
        <end position="162"/>
    </location>
</feature>
<evidence type="ECO:0000256" key="5">
    <source>
        <dbReference type="ARBA" id="ARBA00022691"/>
    </source>
</evidence>
<keyword evidence="3 6" id="KW-0489">Methyltransferase</keyword>
<comment type="subunit">
    <text evidence="6">Monomer.</text>
</comment>
<evidence type="ECO:0000259" key="8">
    <source>
        <dbReference type="Pfam" id="PF08468"/>
    </source>
</evidence>
<dbReference type="PANTHER" id="PTHR47816">
    <property type="entry name" value="RIBOSOMAL RNA SMALL SUBUNIT METHYLTRANSFERASE C"/>
    <property type="match status" value="1"/>
</dbReference>
<evidence type="ECO:0000313" key="10">
    <source>
        <dbReference type="Proteomes" id="UP000239181"/>
    </source>
</evidence>
<dbReference type="HAMAP" id="MF_01862">
    <property type="entry name" value="16SrRNA_methyltr_C"/>
    <property type="match status" value="1"/>
</dbReference>
<dbReference type="RefSeq" id="WP_105595804.1">
    <property type="nucleotide sequence ID" value="NZ_PDET01000036.1"/>
</dbReference>
<accession>A0A2S9I3J6</accession>
<evidence type="ECO:0000256" key="4">
    <source>
        <dbReference type="ARBA" id="ARBA00022679"/>
    </source>
</evidence>
<dbReference type="OrthoDB" id="9816072at2"/>
<evidence type="ECO:0000256" key="2">
    <source>
        <dbReference type="ARBA" id="ARBA00022552"/>
    </source>
</evidence>
<dbReference type="InterPro" id="IPR023543">
    <property type="entry name" value="rRNA_ssu_MeTfrase_C"/>
</dbReference>
<dbReference type="InterPro" id="IPR029063">
    <property type="entry name" value="SAM-dependent_MTases_sf"/>
</dbReference>
<evidence type="ECO:0000259" key="7">
    <source>
        <dbReference type="Pfam" id="PF05175"/>
    </source>
</evidence>
<keyword evidence="1 6" id="KW-0963">Cytoplasm</keyword>
<proteinExistence type="inferred from homology"/>
<dbReference type="InterPro" id="IPR013675">
    <property type="entry name" value="Mtase_sm_N"/>
</dbReference>
<feature type="domain" description="Methyltransferase small" evidence="7">
    <location>
        <begin position="167"/>
        <end position="333"/>
    </location>
</feature>
<dbReference type="Gene3D" id="3.40.50.150">
    <property type="entry name" value="Vaccinia Virus protein VP39"/>
    <property type="match status" value="2"/>
</dbReference>
<evidence type="ECO:0000256" key="6">
    <source>
        <dbReference type="HAMAP-Rule" id="MF_01862"/>
    </source>
</evidence>
<dbReference type="GO" id="GO:0052914">
    <property type="term" value="F:16S rRNA (guanine(1207)-N(2))-methyltransferase activity"/>
    <property type="evidence" value="ECO:0007669"/>
    <property type="project" value="UniProtKB-EC"/>
</dbReference>
<dbReference type="InterPro" id="IPR007848">
    <property type="entry name" value="Small_mtfrase_dom"/>
</dbReference>
<dbReference type="AlphaFoldDB" id="A0A2S9I3J6"/>
<keyword evidence="2 6" id="KW-0698">rRNA processing</keyword>
<organism evidence="9 10">
    <name type="scientific">Pantoea coffeiphila</name>
    <dbReference type="NCBI Taxonomy" id="1465635"/>
    <lineage>
        <taxon>Bacteria</taxon>
        <taxon>Pseudomonadati</taxon>
        <taxon>Pseudomonadota</taxon>
        <taxon>Gammaproteobacteria</taxon>
        <taxon>Enterobacterales</taxon>
        <taxon>Erwiniaceae</taxon>
        <taxon>Pantoea</taxon>
    </lineage>
</organism>
<evidence type="ECO:0000256" key="1">
    <source>
        <dbReference type="ARBA" id="ARBA00022490"/>
    </source>
</evidence>
<sequence>MSAFTPASEVILRHSDEFSQRRVLFAGDLQDDLPAQLETAQSRAHTQQYHHWQILNRAMGENVLFGLVATAEIAEGCDTLVYNWPKNKPEAQFQLQNLLALLPVGSDIFVIGENRSGVRSAEPMLENWTKLEKIDSARRCGLYHGRLEQQPTFDADGYWEDYALGDLTIKTLPGVFSRDGLDVGSQLLLSTLTPHTKGKVLDVGCGAGVLSAMLASHSPKVRLTLTDASASAVAASEATLAANGLEGTVVAGNVYSGISGRFDLIISNPPFHDGMQTSLDAAQTLIRGAVTHLNTGGELRIVANAFLPYPQVLDETFGSHEVLLQNGRFKVYRAVKGRAPKASR</sequence>
<dbReference type="CDD" id="cd02440">
    <property type="entry name" value="AdoMet_MTases"/>
    <property type="match status" value="1"/>
</dbReference>
<comment type="function">
    <text evidence="6">Specifically methylates the guanine in position 1207 of 16S rRNA in the 30S particle.</text>
</comment>
<comment type="caution">
    <text evidence="9">The sequence shown here is derived from an EMBL/GenBank/DDBJ whole genome shotgun (WGS) entry which is preliminary data.</text>
</comment>
<keyword evidence="4 6" id="KW-0808">Transferase</keyword>
<protein>
    <recommendedName>
        <fullName evidence="6">Ribosomal RNA small subunit methyltransferase C</fullName>
        <ecNumber evidence="6">2.1.1.172</ecNumber>
    </recommendedName>
    <alternativeName>
        <fullName evidence="6">16S rRNA m2G1207 methyltransferase</fullName>
    </alternativeName>
    <alternativeName>
        <fullName evidence="6">rRNA (guanine-N(2)-)-methyltransferase RsmC</fullName>
    </alternativeName>
</protein>
<dbReference type="Proteomes" id="UP000239181">
    <property type="component" value="Unassembled WGS sequence"/>
</dbReference>
<reference evidence="9 10" key="1">
    <citation type="submission" date="2017-10" db="EMBL/GenBank/DDBJ databases">
        <title>Draft genome of two endophytic bacteria isolated from 'guarana' Paullinia cupana (Mart.) Ducke.</title>
        <authorList>
            <person name="Siqueira K.A."/>
            <person name="Liotti R.G."/>
            <person name="Mendes T.A."/>
            <person name="Soares M.A."/>
        </authorList>
    </citation>
    <scope>NUCLEOTIDE SEQUENCE [LARGE SCALE GENOMIC DNA]</scope>
    <source>
        <strain evidence="9 10">342</strain>
    </source>
</reference>
<dbReference type="EC" id="2.1.1.172" evidence="6"/>
<dbReference type="SUPFAM" id="SSF53335">
    <property type="entry name" value="S-adenosyl-L-methionine-dependent methyltransferases"/>
    <property type="match status" value="1"/>
</dbReference>
<keyword evidence="10" id="KW-1185">Reference proteome</keyword>
<dbReference type="PANTHER" id="PTHR47816:SF4">
    <property type="entry name" value="RIBOSOMAL RNA SMALL SUBUNIT METHYLTRANSFERASE C"/>
    <property type="match status" value="1"/>
</dbReference>
<dbReference type="NCBIfam" id="NF007023">
    <property type="entry name" value="PRK09489.1"/>
    <property type="match status" value="1"/>
</dbReference>
<keyword evidence="5 6" id="KW-0949">S-adenosyl-L-methionine</keyword>
<dbReference type="Pfam" id="PF05175">
    <property type="entry name" value="MTS"/>
    <property type="match status" value="1"/>
</dbReference>
<dbReference type="InterPro" id="IPR002052">
    <property type="entry name" value="DNA_methylase_N6_adenine_CS"/>
</dbReference>
<dbReference type="GO" id="GO:0003676">
    <property type="term" value="F:nucleic acid binding"/>
    <property type="evidence" value="ECO:0007669"/>
    <property type="project" value="InterPro"/>
</dbReference>
<dbReference type="Pfam" id="PF08468">
    <property type="entry name" value="MTS_N"/>
    <property type="match status" value="1"/>
</dbReference>
<dbReference type="EMBL" id="PDET01000036">
    <property type="protein sequence ID" value="PRD12377.1"/>
    <property type="molecule type" value="Genomic_DNA"/>
</dbReference>
<comment type="catalytic activity">
    <reaction evidence="6">
        <text>guanosine(1207) in 16S rRNA + S-adenosyl-L-methionine = N(2)-methylguanosine(1207) in 16S rRNA + S-adenosyl-L-homocysteine + H(+)</text>
        <dbReference type="Rhea" id="RHEA:42736"/>
        <dbReference type="Rhea" id="RHEA-COMP:10213"/>
        <dbReference type="Rhea" id="RHEA-COMP:10214"/>
        <dbReference type="ChEBI" id="CHEBI:15378"/>
        <dbReference type="ChEBI" id="CHEBI:57856"/>
        <dbReference type="ChEBI" id="CHEBI:59789"/>
        <dbReference type="ChEBI" id="CHEBI:74269"/>
        <dbReference type="ChEBI" id="CHEBI:74481"/>
        <dbReference type="EC" id="2.1.1.172"/>
    </reaction>
</comment>
<name>A0A2S9I3J6_9GAMM</name>
<evidence type="ECO:0000256" key="3">
    <source>
        <dbReference type="ARBA" id="ARBA00022603"/>
    </source>
</evidence>
<dbReference type="PROSITE" id="PS00092">
    <property type="entry name" value="N6_MTASE"/>
    <property type="match status" value="1"/>
</dbReference>
<gene>
    <name evidence="6" type="primary">rsmC</name>
    <name evidence="9" type="ORF">CQW29_26885</name>
</gene>
<dbReference type="GO" id="GO:0005737">
    <property type="term" value="C:cytoplasm"/>
    <property type="evidence" value="ECO:0007669"/>
    <property type="project" value="UniProtKB-SubCell"/>
</dbReference>
<comment type="similarity">
    <text evidence="6">Belongs to the methyltransferase superfamily. RsmC family.</text>
</comment>